<feature type="region of interest" description="Disordered" evidence="1">
    <location>
        <begin position="27"/>
        <end position="92"/>
    </location>
</feature>
<reference evidence="3" key="1">
    <citation type="journal article" date="2014" name="Genome Biol. Evol.">
        <title>Gene Loss Rather Than Gene Gain Is Associated with a Host Jump from Monocots to Dicots in the Smut Fungus Melanopsichium pennsylvanicum.</title>
        <authorList>
            <person name="Sharma R."/>
            <person name="Mishra B."/>
            <person name="Runge F."/>
            <person name="Thines M."/>
        </authorList>
    </citation>
    <scope>NUCLEOTIDE SEQUENCE</scope>
    <source>
        <strain evidence="3">4</strain>
    </source>
</reference>
<evidence type="ECO:0000256" key="2">
    <source>
        <dbReference type="SAM" id="Phobius"/>
    </source>
</evidence>
<feature type="compositionally biased region" description="Polar residues" evidence="1">
    <location>
        <begin position="28"/>
        <end position="41"/>
    </location>
</feature>
<keyword evidence="2" id="KW-0812">Transmembrane</keyword>
<dbReference type="AlphaFoldDB" id="A0A077R8R6"/>
<feature type="compositionally biased region" description="Polar residues" evidence="1">
    <location>
        <begin position="1"/>
        <end position="13"/>
    </location>
</feature>
<keyword evidence="2" id="KW-1133">Transmembrane helix</keyword>
<name>A0A077R8R6_9BASI</name>
<sequence length="362" mass="40098">MASLRPGSTTKRTVSFGPADTVTLASADDTSVSLPTNGTHASSSSSPSEHGDPSTPARDPANPSPPTSVLKSAMKPGKDHKRLPPSGQYQHPDPLLRRLRLVDAFGVPVDLRKTFRDTKVVGFYFASQWAGQPLKEYHQAISDFCRQHPHEFMAIYVSVDVDEQWYKAGVKDKPWISMVWNDGSSEPAERADRTAAPTSPDGDLDELPTLYNNEDFLLANEQDIDESLSHTDKSGEAYLRPFSRVHLAAKLNIIAAPTLCIYHLESGKMLEWNVRMGRLASHRSRETWERWRNGEDAASFGLSDAFQAAPYTILFTLIAALYLAFVWFAGEDYNVLRKALHTLLQGTQEAGSLKLVPNGDEL</sequence>
<evidence type="ECO:0000313" key="3">
    <source>
        <dbReference type="EMBL" id="CDI53529.1"/>
    </source>
</evidence>
<keyword evidence="2" id="KW-0472">Membrane</keyword>
<organism evidence="3">
    <name type="scientific">Melanopsichium pennsylvanicum 4</name>
    <dbReference type="NCBI Taxonomy" id="1398559"/>
    <lineage>
        <taxon>Eukaryota</taxon>
        <taxon>Fungi</taxon>
        <taxon>Dikarya</taxon>
        <taxon>Basidiomycota</taxon>
        <taxon>Ustilaginomycotina</taxon>
        <taxon>Ustilaginomycetes</taxon>
        <taxon>Ustilaginales</taxon>
        <taxon>Ustilaginaceae</taxon>
        <taxon>Melanopsichium</taxon>
    </lineage>
</organism>
<dbReference type="EMBL" id="HG529582">
    <property type="protein sequence ID" value="CDI53529.1"/>
    <property type="molecule type" value="Genomic_DNA"/>
</dbReference>
<protein>
    <submittedName>
        <fullName evidence="3">Uncharacterized protein</fullName>
    </submittedName>
</protein>
<evidence type="ECO:0000256" key="1">
    <source>
        <dbReference type="SAM" id="MobiDB-lite"/>
    </source>
</evidence>
<proteinExistence type="predicted"/>
<feature type="region of interest" description="Disordered" evidence="1">
    <location>
        <begin position="1"/>
        <end position="20"/>
    </location>
</feature>
<dbReference type="Gene3D" id="3.40.30.10">
    <property type="entry name" value="Glutaredoxin"/>
    <property type="match status" value="1"/>
</dbReference>
<accession>A0A077R8R6</accession>
<feature type="transmembrane region" description="Helical" evidence="2">
    <location>
        <begin position="308"/>
        <end position="329"/>
    </location>
</feature>
<feature type="region of interest" description="Disordered" evidence="1">
    <location>
        <begin position="186"/>
        <end position="206"/>
    </location>
</feature>